<name>A0A7Z0K8P2_9MICC</name>
<comment type="caution">
    <text evidence="3">The sequence shown here is derived from an EMBL/GenBank/DDBJ whole genome shotgun (WGS) entry which is preliminary data.</text>
</comment>
<evidence type="ECO:0000313" key="3">
    <source>
        <dbReference type="EMBL" id="NYJ77854.1"/>
    </source>
</evidence>
<dbReference type="GO" id="GO:0016853">
    <property type="term" value="F:isomerase activity"/>
    <property type="evidence" value="ECO:0007669"/>
    <property type="project" value="UniProtKB-KW"/>
</dbReference>
<dbReference type="RefSeq" id="WP_179541279.1">
    <property type="nucleotide sequence ID" value="NZ_BAAALL010000002.1"/>
</dbReference>
<protein>
    <submittedName>
        <fullName evidence="3">Sugar phosphate isomerase/epimerase</fullName>
    </submittedName>
</protein>
<proteinExistence type="predicted"/>
<dbReference type="PANTHER" id="PTHR12110">
    <property type="entry name" value="HYDROXYPYRUVATE ISOMERASE"/>
    <property type="match status" value="1"/>
</dbReference>
<dbReference type="AlphaFoldDB" id="A0A7Z0K8P2"/>
<evidence type="ECO:0000313" key="4">
    <source>
        <dbReference type="Proteomes" id="UP000535437"/>
    </source>
</evidence>
<dbReference type="Gene3D" id="3.20.20.150">
    <property type="entry name" value="Divalent-metal-dependent TIM barrel enzymes"/>
    <property type="match status" value="1"/>
</dbReference>
<reference evidence="3 4" key="1">
    <citation type="submission" date="2020-07" db="EMBL/GenBank/DDBJ databases">
        <title>Sequencing the genomes of 1000 actinobacteria strains.</title>
        <authorList>
            <person name="Klenk H.-P."/>
        </authorList>
    </citation>
    <scope>NUCLEOTIDE SEQUENCE [LARGE SCALE GENOMIC DNA]</scope>
    <source>
        <strain evidence="3 4">DSM 15475</strain>
    </source>
</reference>
<evidence type="ECO:0000256" key="1">
    <source>
        <dbReference type="ARBA" id="ARBA00023277"/>
    </source>
</evidence>
<keyword evidence="3" id="KW-0413">Isomerase</keyword>
<dbReference type="Proteomes" id="UP000535437">
    <property type="component" value="Unassembled WGS sequence"/>
</dbReference>
<feature type="domain" description="Xylose isomerase-like TIM barrel" evidence="2">
    <location>
        <begin position="22"/>
        <end position="244"/>
    </location>
</feature>
<dbReference type="Pfam" id="PF01261">
    <property type="entry name" value="AP_endonuc_2"/>
    <property type="match status" value="1"/>
</dbReference>
<keyword evidence="1" id="KW-0119">Carbohydrate metabolism</keyword>
<dbReference type="SUPFAM" id="SSF51658">
    <property type="entry name" value="Xylose isomerase-like"/>
    <property type="match status" value="1"/>
</dbReference>
<gene>
    <name evidence="3" type="ORF">HNR09_001265</name>
</gene>
<keyword evidence="4" id="KW-1185">Reference proteome</keyword>
<accession>A0A7Z0K8P2</accession>
<dbReference type="InterPro" id="IPR036237">
    <property type="entry name" value="Xyl_isomerase-like_sf"/>
</dbReference>
<dbReference type="InterPro" id="IPR050312">
    <property type="entry name" value="IolE/XylAMocC-like"/>
</dbReference>
<organism evidence="3 4">
    <name type="scientific">Nesterenkonia xinjiangensis</name>
    <dbReference type="NCBI Taxonomy" id="225327"/>
    <lineage>
        <taxon>Bacteria</taxon>
        <taxon>Bacillati</taxon>
        <taxon>Actinomycetota</taxon>
        <taxon>Actinomycetes</taxon>
        <taxon>Micrococcales</taxon>
        <taxon>Micrococcaceae</taxon>
        <taxon>Nesterenkonia</taxon>
    </lineage>
</organism>
<evidence type="ECO:0000259" key="2">
    <source>
        <dbReference type="Pfam" id="PF01261"/>
    </source>
</evidence>
<dbReference type="EMBL" id="JACCFY010000001">
    <property type="protein sequence ID" value="NYJ77854.1"/>
    <property type="molecule type" value="Genomic_DNA"/>
</dbReference>
<sequence length="261" mass="28112">MSWKLSVSTLGMPGRPVVESVRTALDHGCDGVELRVHPDEEVTLGMGDGAARDAARHVTDAGLEISCLAGYVRVCGGTEEDDDAVIEELGALIRLAEVMGAPSVRVFPGGTHAGRQAAHRRIEAVLEDLTSTGVQLLVETHDSHPTAEDVLELLAPFGEDPRVGVLWDILHPFINGEEPSTTASLLGGRVHYVQVKDASMAQDWKPAVTGEGDLPLEEIGRLLTGGSGWISLEWERAWYPDIPEISVPLAATAQWFEKTLR</sequence>
<dbReference type="InterPro" id="IPR013022">
    <property type="entry name" value="Xyl_isomerase-like_TIM-brl"/>
</dbReference>